<feature type="transmembrane region" description="Helical" evidence="1">
    <location>
        <begin position="20"/>
        <end position="41"/>
    </location>
</feature>
<feature type="transmembrane region" description="Helical" evidence="1">
    <location>
        <begin position="262"/>
        <end position="284"/>
    </location>
</feature>
<proteinExistence type="predicted"/>
<gene>
    <name evidence="2" type="ORF">JKL49_00195</name>
</gene>
<sequence>MVLYQVFLSPAAGGILNKQGYADFGILAACVMAVSILVSAFGTHRHIKDLYQPPVRKVPLSQVAKEILGTISNRSLVVVMISGLCSGVAGGLSGALSQYFYIELWGQRRLDLLHLHGRRPGLGVRRDGGRPAARIWGKKRAMIGLFTVSVFTSAVPLSLKLLNLAPTDTGMVLTLLLVDYFIATTLAISGFIIISSMIADVVEDAAVKTGVRSEGLLLAANGLLPKFTGGIGVFLSGVLLTVVAFPTHAAAGTVDPEIMRRLALIFLPINTGMSLLSIAVLLPYKIDEDLHASNVATLQEAAALAERARIEDAHPVVDGAGGG</sequence>
<feature type="transmembrane region" description="Helical" evidence="1">
    <location>
        <begin position="76"/>
        <end position="102"/>
    </location>
</feature>
<dbReference type="AlphaFoldDB" id="A0A974P2T0"/>
<protein>
    <submittedName>
        <fullName evidence="2">MFS transporter</fullName>
    </submittedName>
</protein>
<accession>A0A974P2T0</accession>
<keyword evidence="1" id="KW-0472">Membrane</keyword>
<dbReference type="EMBL" id="CP068570">
    <property type="protein sequence ID" value="QQZ50216.1"/>
    <property type="molecule type" value="Genomic_DNA"/>
</dbReference>
<dbReference type="Pfam" id="PF13347">
    <property type="entry name" value="MFS_2"/>
    <property type="match status" value="1"/>
</dbReference>
<feature type="transmembrane region" description="Helical" evidence="1">
    <location>
        <begin position="141"/>
        <end position="159"/>
    </location>
</feature>
<keyword evidence="1" id="KW-0812">Transmembrane</keyword>
<feature type="transmembrane region" description="Helical" evidence="1">
    <location>
        <begin position="227"/>
        <end position="250"/>
    </location>
</feature>
<keyword evidence="1" id="KW-1133">Transmembrane helix</keyword>
<reference evidence="2" key="1">
    <citation type="submission" date="2021-01" db="EMBL/GenBank/DDBJ databases">
        <title>Genome sequence of Phenylobacterium sp. 20VBR1 isolated from a valley glaceir, Ny-Alesund, Svalbard.</title>
        <authorList>
            <person name="Thomas F.A."/>
            <person name="Krishnan K.P."/>
            <person name="Sinha R.K."/>
        </authorList>
    </citation>
    <scope>NUCLEOTIDE SEQUENCE</scope>
    <source>
        <strain evidence="2">20VBR1</strain>
    </source>
</reference>
<evidence type="ECO:0000256" key="1">
    <source>
        <dbReference type="SAM" id="Phobius"/>
    </source>
</evidence>
<organism evidence="2">
    <name type="scientific">Phenylobacterium glaciei</name>
    <dbReference type="NCBI Taxonomy" id="2803784"/>
    <lineage>
        <taxon>Bacteria</taxon>
        <taxon>Pseudomonadati</taxon>
        <taxon>Pseudomonadota</taxon>
        <taxon>Alphaproteobacteria</taxon>
        <taxon>Caulobacterales</taxon>
        <taxon>Caulobacteraceae</taxon>
        <taxon>Phenylobacterium</taxon>
    </lineage>
</organism>
<name>A0A974P2T0_9CAUL</name>
<evidence type="ECO:0000313" key="2">
    <source>
        <dbReference type="EMBL" id="QQZ50216.1"/>
    </source>
</evidence>
<feature type="transmembrane region" description="Helical" evidence="1">
    <location>
        <begin position="171"/>
        <end position="194"/>
    </location>
</feature>